<dbReference type="NCBIfam" id="TIGR00876">
    <property type="entry name" value="tal_mycobact"/>
    <property type="match status" value="1"/>
</dbReference>
<evidence type="ECO:0000256" key="6">
    <source>
        <dbReference type="ARBA" id="ARBA00022490"/>
    </source>
</evidence>
<dbReference type="CDD" id="cd00955">
    <property type="entry name" value="Transaldolase_like"/>
    <property type="match status" value="1"/>
</dbReference>
<evidence type="ECO:0000256" key="2">
    <source>
        <dbReference type="ARBA" id="ARBA00004496"/>
    </source>
</evidence>
<evidence type="ECO:0000256" key="10">
    <source>
        <dbReference type="ARBA" id="ARBA00048810"/>
    </source>
</evidence>
<dbReference type="AlphaFoldDB" id="A0A6J4V5D4"/>
<keyword evidence="8 11" id="KW-0570">Pentose shunt</keyword>
<dbReference type="Gene3D" id="3.20.20.70">
    <property type="entry name" value="Aldolase class I"/>
    <property type="match status" value="1"/>
</dbReference>
<dbReference type="InterPro" id="IPR018225">
    <property type="entry name" value="Transaldolase_AS"/>
</dbReference>
<comment type="subcellular location">
    <subcellularLocation>
        <location evidence="2 11">Cytoplasm</location>
    </subcellularLocation>
</comment>
<evidence type="ECO:0000256" key="3">
    <source>
        <dbReference type="ARBA" id="ARBA00004857"/>
    </source>
</evidence>
<evidence type="ECO:0000256" key="4">
    <source>
        <dbReference type="ARBA" id="ARBA00008426"/>
    </source>
</evidence>
<dbReference type="PANTHER" id="PTHR10683">
    <property type="entry name" value="TRANSALDOLASE"/>
    <property type="match status" value="1"/>
</dbReference>
<evidence type="ECO:0000256" key="5">
    <source>
        <dbReference type="ARBA" id="ARBA00013151"/>
    </source>
</evidence>
<keyword evidence="12" id="KW-0175">Coiled coil</keyword>
<keyword evidence="9 11" id="KW-0704">Schiff base</keyword>
<feature type="coiled-coil region" evidence="12">
    <location>
        <begin position="324"/>
        <end position="351"/>
    </location>
</feature>
<dbReference type="PIRSF" id="PIRSF036915">
    <property type="entry name" value="Trnald_Bac_Plnt"/>
    <property type="match status" value="1"/>
</dbReference>
<evidence type="ECO:0000256" key="11">
    <source>
        <dbReference type="HAMAP-Rule" id="MF_00493"/>
    </source>
</evidence>
<keyword evidence="6 11" id="KW-0963">Cytoplasm</keyword>
<evidence type="ECO:0000313" key="13">
    <source>
        <dbReference type="EMBL" id="CAA9566898.1"/>
    </source>
</evidence>
<dbReference type="PANTHER" id="PTHR10683:SF31">
    <property type="entry name" value="TRANSALDOLASE"/>
    <property type="match status" value="1"/>
</dbReference>
<sequence>MTRLHDLWDQQRQSLWLDDISRDMLNTGALKRQIQEDGIRGVTSNPSIFEKAIAAGDAYNDQIADLIRAGKSSGEIFEAVEVDDIRNACDLFADLYRESDGSDGYVSIEVAPEFARDTEGTIGEARRLWSSVDRPNLMVKIPGTAEGIPAIKQALVEGISVNVTLLFSVERYEQVALAHLEALEARHAGGESIRTLASVASFFVSRVDTLVDKLLDERISDATDPEIVTLATSLKGKIAVANAKMAYQKFLEIFESDRFEPLRAARGNVQRPLWASTGTKNPAYSDVLYVESLIGPNTVNTMPGKTIEAFADHGVVARTVDTGVEEARQAIADLERVGVDLQAATAQLEEEGIATFAKSFDSLISGVEGKRADIAETVAS</sequence>
<dbReference type="HAMAP" id="MF_00493">
    <property type="entry name" value="Transaldolase_2"/>
    <property type="match status" value="1"/>
</dbReference>
<dbReference type="UniPathway" id="UPA00115">
    <property type="reaction ID" value="UER00414"/>
</dbReference>
<evidence type="ECO:0000256" key="7">
    <source>
        <dbReference type="ARBA" id="ARBA00022679"/>
    </source>
</evidence>
<dbReference type="GO" id="GO:0004801">
    <property type="term" value="F:transaldolase activity"/>
    <property type="evidence" value="ECO:0007669"/>
    <property type="project" value="UniProtKB-UniRule"/>
</dbReference>
<evidence type="ECO:0000256" key="9">
    <source>
        <dbReference type="ARBA" id="ARBA00023270"/>
    </source>
</evidence>
<dbReference type="EC" id="2.2.1.2" evidence="5 11"/>
<dbReference type="InterPro" id="IPR013785">
    <property type="entry name" value="Aldolase_TIM"/>
</dbReference>
<dbReference type="NCBIfam" id="NF002881">
    <property type="entry name" value="PRK03343.1"/>
    <property type="match status" value="1"/>
</dbReference>
<dbReference type="PROSITE" id="PS01054">
    <property type="entry name" value="TRANSALDOLASE_1"/>
    <property type="match status" value="1"/>
</dbReference>
<dbReference type="Pfam" id="PF00923">
    <property type="entry name" value="TAL_FSA"/>
    <property type="match status" value="1"/>
</dbReference>
<evidence type="ECO:0000256" key="8">
    <source>
        <dbReference type="ARBA" id="ARBA00023126"/>
    </source>
</evidence>
<name>A0A6J4V5D4_9BACT</name>
<evidence type="ECO:0000256" key="12">
    <source>
        <dbReference type="SAM" id="Coils"/>
    </source>
</evidence>
<comment type="similarity">
    <text evidence="4 11">Belongs to the transaldolase family. Type 2 subfamily.</text>
</comment>
<evidence type="ECO:0000256" key="1">
    <source>
        <dbReference type="ARBA" id="ARBA00003518"/>
    </source>
</evidence>
<protein>
    <recommendedName>
        <fullName evidence="5 11">Transaldolase</fullName>
        <ecNumber evidence="5 11">2.2.1.2</ecNumber>
    </recommendedName>
</protein>
<dbReference type="GO" id="GO:0005975">
    <property type="term" value="P:carbohydrate metabolic process"/>
    <property type="evidence" value="ECO:0007669"/>
    <property type="project" value="InterPro"/>
</dbReference>
<comment type="function">
    <text evidence="1 11">Transaldolase is important for the balance of metabolites in the pentose-phosphate pathway.</text>
</comment>
<accession>A0A6J4V5D4</accession>
<dbReference type="InterPro" id="IPR004732">
    <property type="entry name" value="Transaldolase_2"/>
</dbReference>
<dbReference type="EMBL" id="CADCWK010000237">
    <property type="protein sequence ID" value="CAA9566898.1"/>
    <property type="molecule type" value="Genomic_DNA"/>
</dbReference>
<dbReference type="InterPro" id="IPR001585">
    <property type="entry name" value="TAL/FSA"/>
</dbReference>
<reference evidence="13" key="1">
    <citation type="submission" date="2020-02" db="EMBL/GenBank/DDBJ databases">
        <authorList>
            <person name="Meier V. D."/>
        </authorList>
    </citation>
    <scope>NUCLEOTIDE SEQUENCE</scope>
    <source>
        <strain evidence="13">AVDCRST_MAG33</strain>
    </source>
</reference>
<comment type="catalytic activity">
    <reaction evidence="10 11">
        <text>D-sedoheptulose 7-phosphate + D-glyceraldehyde 3-phosphate = D-erythrose 4-phosphate + beta-D-fructose 6-phosphate</text>
        <dbReference type="Rhea" id="RHEA:17053"/>
        <dbReference type="ChEBI" id="CHEBI:16897"/>
        <dbReference type="ChEBI" id="CHEBI:57483"/>
        <dbReference type="ChEBI" id="CHEBI:57634"/>
        <dbReference type="ChEBI" id="CHEBI:59776"/>
        <dbReference type="EC" id="2.2.1.2"/>
    </reaction>
</comment>
<dbReference type="GO" id="GO:0005737">
    <property type="term" value="C:cytoplasm"/>
    <property type="evidence" value="ECO:0007669"/>
    <property type="project" value="UniProtKB-SubCell"/>
</dbReference>
<keyword evidence="7 11" id="KW-0808">Transferase</keyword>
<gene>
    <name evidence="11" type="primary">tal</name>
    <name evidence="13" type="ORF">AVDCRST_MAG33-2146</name>
</gene>
<dbReference type="GO" id="GO:0006098">
    <property type="term" value="P:pentose-phosphate shunt"/>
    <property type="evidence" value="ECO:0007669"/>
    <property type="project" value="UniProtKB-UniRule"/>
</dbReference>
<feature type="active site" description="Schiff-base intermediate with substrate" evidence="11">
    <location>
        <position position="140"/>
    </location>
</feature>
<proteinExistence type="inferred from homology"/>
<dbReference type="SUPFAM" id="SSF51569">
    <property type="entry name" value="Aldolase"/>
    <property type="match status" value="1"/>
</dbReference>
<comment type="pathway">
    <text evidence="3 11">Carbohydrate degradation; pentose phosphate pathway; D-glyceraldehyde 3-phosphate and beta-D-fructose 6-phosphate from D-ribose 5-phosphate and D-xylulose 5-phosphate (non-oxidative stage): step 2/3.</text>
</comment>
<organism evidence="13">
    <name type="scientific">uncultured Thermomicrobiales bacterium</name>
    <dbReference type="NCBI Taxonomy" id="1645740"/>
    <lineage>
        <taxon>Bacteria</taxon>
        <taxon>Pseudomonadati</taxon>
        <taxon>Thermomicrobiota</taxon>
        <taxon>Thermomicrobia</taxon>
        <taxon>Thermomicrobiales</taxon>
        <taxon>environmental samples</taxon>
    </lineage>
</organism>